<dbReference type="CTD" id="138065"/>
<dbReference type="SUPFAM" id="SSF57850">
    <property type="entry name" value="RING/U-box"/>
    <property type="match status" value="1"/>
</dbReference>
<gene>
    <name evidence="9" type="primary">rnf183</name>
</gene>
<dbReference type="GO" id="GO:0008270">
    <property type="term" value="F:zinc ion binding"/>
    <property type="evidence" value="ECO:0007669"/>
    <property type="project" value="UniProtKB-KW"/>
</dbReference>
<dbReference type="Pfam" id="PF13445">
    <property type="entry name" value="zf-RING_UBOX"/>
    <property type="match status" value="1"/>
</dbReference>
<dbReference type="AlphaFoldDB" id="A0A6P8GBQ3"/>
<dbReference type="GeneID" id="105906280"/>
<dbReference type="GO" id="GO:0061630">
    <property type="term" value="F:ubiquitin protein ligase activity"/>
    <property type="evidence" value="ECO:0007669"/>
    <property type="project" value="TreeGrafter"/>
</dbReference>
<evidence type="ECO:0000313" key="9">
    <source>
        <dbReference type="RefSeq" id="XP_031432525.1"/>
    </source>
</evidence>
<reference evidence="9" key="1">
    <citation type="submission" date="2025-08" db="UniProtKB">
        <authorList>
            <consortium name="RefSeq"/>
        </authorList>
    </citation>
    <scope>IDENTIFICATION</scope>
</reference>
<sequence>MSEDADHHRKGSRSSKPKTTPSKSSTQPQNRKPQRKQHRDRGLPAPRSRSSDSEHLGRSRGRRRENGKERRERGRSEEARRRDRENVTNNGNQNQSPVSPNDDLGDIECPVCFCAYDNVFKTPKLLSCGHTFCLECLARINVTSSELKQLSCPVCREVTRLPHGRDLPQLGNDRDVFSKLPPEMQRALSVRFKRSKGKLELKSKSTQQNPAKTGMTLPPVKKPETAGHRHSLGLVEAGVTDPVTSVDVGRPPNRMHSHMRRAFRSNQCYYAAVAAIIAVTVALMLVGVLIFVVIPRVTHTHGGGRPTTGNGTRPPPGNLGPG</sequence>
<accession>A0A6P8GBQ3</accession>
<keyword evidence="6" id="KW-0472">Membrane</keyword>
<dbReference type="InterPro" id="IPR027370">
    <property type="entry name" value="Znf-RING_euk"/>
</dbReference>
<keyword evidence="3" id="KW-0862">Zinc</keyword>
<feature type="compositionally biased region" description="Polar residues" evidence="5">
    <location>
        <begin position="87"/>
        <end position="99"/>
    </location>
</feature>
<protein>
    <submittedName>
        <fullName evidence="9">E3 ubiquitin-protein ligase RNF183</fullName>
    </submittedName>
</protein>
<evidence type="ECO:0000259" key="7">
    <source>
        <dbReference type="PROSITE" id="PS50089"/>
    </source>
</evidence>
<evidence type="ECO:0000256" key="4">
    <source>
        <dbReference type="PROSITE-ProRule" id="PRU00175"/>
    </source>
</evidence>
<dbReference type="KEGG" id="char:105906280"/>
<dbReference type="InterPro" id="IPR001841">
    <property type="entry name" value="Znf_RING"/>
</dbReference>
<dbReference type="PROSITE" id="PS50089">
    <property type="entry name" value="ZF_RING_2"/>
    <property type="match status" value="1"/>
</dbReference>
<dbReference type="OrthoDB" id="342730at2759"/>
<feature type="region of interest" description="Disordered" evidence="5">
    <location>
        <begin position="199"/>
        <end position="226"/>
    </location>
</feature>
<evidence type="ECO:0000313" key="8">
    <source>
        <dbReference type="Proteomes" id="UP000515152"/>
    </source>
</evidence>
<keyword evidence="1" id="KW-0479">Metal-binding</keyword>
<feature type="region of interest" description="Disordered" evidence="5">
    <location>
        <begin position="1"/>
        <end position="102"/>
    </location>
</feature>
<dbReference type="SMART" id="SM00184">
    <property type="entry name" value="RING"/>
    <property type="match status" value="1"/>
</dbReference>
<evidence type="ECO:0000256" key="2">
    <source>
        <dbReference type="ARBA" id="ARBA00022771"/>
    </source>
</evidence>
<feature type="transmembrane region" description="Helical" evidence="6">
    <location>
        <begin position="268"/>
        <end position="294"/>
    </location>
</feature>
<evidence type="ECO:0000256" key="1">
    <source>
        <dbReference type="ARBA" id="ARBA00022723"/>
    </source>
</evidence>
<feature type="compositionally biased region" description="Pro residues" evidence="5">
    <location>
        <begin position="313"/>
        <end position="322"/>
    </location>
</feature>
<dbReference type="InterPro" id="IPR051435">
    <property type="entry name" value="RING_finger_E3_ubiq-ligases"/>
</dbReference>
<keyword evidence="8" id="KW-1185">Reference proteome</keyword>
<keyword evidence="6" id="KW-1133">Transmembrane helix</keyword>
<dbReference type="CDD" id="cd16556">
    <property type="entry name" value="RING-HC_RNF183-like"/>
    <property type="match status" value="1"/>
</dbReference>
<evidence type="ECO:0000256" key="5">
    <source>
        <dbReference type="SAM" id="MobiDB-lite"/>
    </source>
</evidence>
<keyword evidence="2 4" id="KW-0863">Zinc-finger</keyword>
<feature type="region of interest" description="Disordered" evidence="5">
    <location>
        <begin position="299"/>
        <end position="322"/>
    </location>
</feature>
<dbReference type="Proteomes" id="UP000515152">
    <property type="component" value="Chromosome 11"/>
</dbReference>
<dbReference type="InterPro" id="IPR017907">
    <property type="entry name" value="Znf_RING_CS"/>
</dbReference>
<feature type="compositionally biased region" description="Low complexity" evidence="5">
    <location>
        <begin position="17"/>
        <end position="29"/>
    </location>
</feature>
<dbReference type="GO" id="GO:0016567">
    <property type="term" value="P:protein ubiquitination"/>
    <property type="evidence" value="ECO:0007669"/>
    <property type="project" value="TreeGrafter"/>
</dbReference>
<proteinExistence type="predicted"/>
<dbReference type="PANTHER" id="PTHR22791">
    <property type="entry name" value="RING-TYPE DOMAIN-CONTAINING PROTEIN"/>
    <property type="match status" value="1"/>
</dbReference>
<feature type="domain" description="RING-type" evidence="7">
    <location>
        <begin position="109"/>
        <end position="156"/>
    </location>
</feature>
<dbReference type="InterPro" id="IPR013083">
    <property type="entry name" value="Znf_RING/FYVE/PHD"/>
</dbReference>
<dbReference type="PROSITE" id="PS00518">
    <property type="entry name" value="ZF_RING_1"/>
    <property type="match status" value="1"/>
</dbReference>
<name>A0A6P8GBQ3_CLUHA</name>
<dbReference type="Gene3D" id="3.30.40.10">
    <property type="entry name" value="Zinc/RING finger domain, C3HC4 (zinc finger)"/>
    <property type="match status" value="1"/>
</dbReference>
<evidence type="ECO:0000256" key="6">
    <source>
        <dbReference type="SAM" id="Phobius"/>
    </source>
</evidence>
<dbReference type="PANTHER" id="PTHR22791:SF9">
    <property type="entry name" value="RING FINGER PROTEIN 183"/>
    <property type="match status" value="1"/>
</dbReference>
<dbReference type="RefSeq" id="XP_031432525.1">
    <property type="nucleotide sequence ID" value="XM_031576665.2"/>
</dbReference>
<keyword evidence="6" id="KW-0812">Transmembrane</keyword>
<feature type="compositionally biased region" description="Basic and acidic residues" evidence="5">
    <location>
        <begin position="64"/>
        <end position="86"/>
    </location>
</feature>
<organism evidence="8 9">
    <name type="scientific">Clupea harengus</name>
    <name type="common">Atlantic herring</name>
    <dbReference type="NCBI Taxonomy" id="7950"/>
    <lineage>
        <taxon>Eukaryota</taxon>
        <taxon>Metazoa</taxon>
        <taxon>Chordata</taxon>
        <taxon>Craniata</taxon>
        <taxon>Vertebrata</taxon>
        <taxon>Euteleostomi</taxon>
        <taxon>Actinopterygii</taxon>
        <taxon>Neopterygii</taxon>
        <taxon>Teleostei</taxon>
        <taxon>Clupei</taxon>
        <taxon>Clupeiformes</taxon>
        <taxon>Clupeoidei</taxon>
        <taxon>Clupeidae</taxon>
        <taxon>Clupea</taxon>
    </lineage>
</organism>
<evidence type="ECO:0000256" key="3">
    <source>
        <dbReference type="ARBA" id="ARBA00022833"/>
    </source>
</evidence>